<dbReference type="Pfam" id="PF00005">
    <property type="entry name" value="ABC_tran"/>
    <property type="match status" value="1"/>
</dbReference>
<dbReference type="PANTHER" id="PTHR11384">
    <property type="entry name" value="ATP-BINDING CASSETTE, SUB-FAMILY D MEMBER"/>
    <property type="match status" value="1"/>
</dbReference>
<dbReference type="PROSITE" id="PS50893">
    <property type="entry name" value="ABC_TRANSPORTER_2"/>
    <property type="match status" value="1"/>
</dbReference>
<feature type="transmembrane region" description="Helical" evidence="8">
    <location>
        <begin position="182"/>
        <end position="202"/>
    </location>
</feature>
<dbReference type="InterPro" id="IPR011527">
    <property type="entry name" value="ABC1_TM_dom"/>
</dbReference>
<feature type="transmembrane region" description="Helical" evidence="8">
    <location>
        <begin position="21"/>
        <end position="44"/>
    </location>
</feature>
<keyword evidence="7 8" id="KW-0472">Membrane</keyword>
<dbReference type="InterPro" id="IPR036640">
    <property type="entry name" value="ABC1_TM_sf"/>
</dbReference>
<feature type="domain" description="ABC transporter" evidence="9">
    <location>
        <begin position="357"/>
        <end position="556"/>
    </location>
</feature>
<evidence type="ECO:0000313" key="12">
    <source>
        <dbReference type="Proteomes" id="UP001063228"/>
    </source>
</evidence>
<keyword evidence="3 8" id="KW-0812">Transmembrane</keyword>
<dbReference type="InterPro" id="IPR003439">
    <property type="entry name" value="ABC_transporter-like_ATP-bd"/>
</dbReference>
<name>A0ABY6FCN8_9PSED</name>
<dbReference type="InterPro" id="IPR017871">
    <property type="entry name" value="ABC_transporter-like_CS"/>
</dbReference>
<evidence type="ECO:0000256" key="3">
    <source>
        <dbReference type="ARBA" id="ARBA00022692"/>
    </source>
</evidence>
<accession>A0ABY6FCN8</accession>
<feature type="transmembrane region" description="Helical" evidence="8">
    <location>
        <begin position="64"/>
        <end position="84"/>
    </location>
</feature>
<feature type="domain" description="ABC transmembrane type-1" evidence="10">
    <location>
        <begin position="24"/>
        <end position="326"/>
    </location>
</feature>
<dbReference type="PROSITE" id="PS50929">
    <property type="entry name" value="ABC_TM1F"/>
    <property type="match status" value="1"/>
</dbReference>
<evidence type="ECO:0000256" key="5">
    <source>
        <dbReference type="ARBA" id="ARBA00022840"/>
    </source>
</evidence>
<evidence type="ECO:0000313" key="11">
    <source>
        <dbReference type="EMBL" id="UXZ95418.1"/>
    </source>
</evidence>
<dbReference type="EMBL" id="CP081201">
    <property type="protein sequence ID" value="UXZ95418.1"/>
    <property type="molecule type" value="Genomic_DNA"/>
</dbReference>
<proteinExistence type="predicted"/>
<dbReference type="PANTHER" id="PTHR11384:SF59">
    <property type="entry name" value="LYSOSOMAL COBALAMIN TRANSPORTER ABCD4"/>
    <property type="match status" value="1"/>
</dbReference>
<dbReference type="Gene3D" id="1.20.1560.10">
    <property type="entry name" value="ABC transporter type 1, transmembrane domain"/>
    <property type="match status" value="1"/>
</dbReference>
<dbReference type="SUPFAM" id="SSF52540">
    <property type="entry name" value="P-loop containing nucleoside triphosphate hydrolases"/>
    <property type="match status" value="1"/>
</dbReference>
<organism evidence="11 12">
    <name type="scientific">Pseudomonas phytophila</name>
    <dbReference type="NCBI Taxonomy" id="2867264"/>
    <lineage>
        <taxon>Bacteria</taxon>
        <taxon>Pseudomonadati</taxon>
        <taxon>Pseudomonadota</taxon>
        <taxon>Gammaproteobacteria</taxon>
        <taxon>Pseudomonadales</taxon>
        <taxon>Pseudomonadaceae</taxon>
        <taxon>Pseudomonas</taxon>
    </lineage>
</organism>
<dbReference type="Pfam" id="PF06472">
    <property type="entry name" value="ABC_membrane_2"/>
    <property type="match status" value="1"/>
</dbReference>
<keyword evidence="2" id="KW-0813">Transport</keyword>
<evidence type="ECO:0000259" key="10">
    <source>
        <dbReference type="PROSITE" id="PS50929"/>
    </source>
</evidence>
<keyword evidence="6 8" id="KW-1133">Transmembrane helix</keyword>
<dbReference type="SMART" id="SM00382">
    <property type="entry name" value="AAA"/>
    <property type="match status" value="1"/>
</dbReference>
<dbReference type="SUPFAM" id="SSF90123">
    <property type="entry name" value="ABC transporter transmembrane region"/>
    <property type="match status" value="1"/>
</dbReference>
<keyword evidence="4" id="KW-0547">Nucleotide-binding</keyword>
<dbReference type="InterPro" id="IPR003593">
    <property type="entry name" value="AAA+_ATPase"/>
</dbReference>
<reference evidence="11" key="1">
    <citation type="submission" date="2021-08" db="EMBL/GenBank/DDBJ databases">
        <title>Complete genome sequence of Pseudomonas phytophila.</title>
        <authorList>
            <person name="Weir B.S."/>
            <person name="Templeton M.D."/>
            <person name="Arshed S."/>
            <person name="Andersen M.T."/>
            <person name="Jayaraman J."/>
        </authorList>
    </citation>
    <scope>NUCLEOTIDE SEQUENCE</scope>
    <source>
        <strain evidence="11">ICMP 23753</strain>
    </source>
</reference>
<dbReference type="Gene3D" id="3.40.50.300">
    <property type="entry name" value="P-loop containing nucleotide triphosphate hydrolases"/>
    <property type="match status" value="1"/>
</dbReference>
<comment type="subcellular location">
    <subcellularLocation>
        <location evidence="1">Cell membrane</location>
        <topology evidence="1">Multi-pass membrane protein</topology>
    </subcellularLocation>
</comment>
<evidence type="ECO:0000256" key="6">
    <source>
        <dbReference type="ARBA" id="ARBA00022989"/>
    </source>
</evidence>
<dbReference type="RefSeq" id="WP_263268415.1">
    <property type="nucleotide sequence ID" value="NZ_CP081201.1"/>
</dbReference>
<gene>
    <name evidence="11" type="ORF">K3169_24295</name>
</gene>
<dbReference type="GO" id="GO:0005524">
    <property type="term" value="F:ATP binding"/>
    <property type="evidence" value="ECO:0007669"/>
    <property type="project" value="UniProtKB-KW"/>
</dbReference>
<keyword evidence="5 11" id="KW-0067">ATP-binding</keyword>
<evidence type="ECO:0000256" key="4">
    <source>
        <dbReference type="ARBA" id="ARBA00022741"/>
    </source>
</evidence>
<dbReference type="PROSITE" id="PS00211">
    <property type="entry name" value="ABC_TRANSPORTER_1"/>
    <property type="match status" value="1"/>
</dbReference>
<evidence type="ECO:0000256" key="1">
    <source>
        <dbReference type="ARBA" id="ARBA00004651"/>
    </source>
</evidence>
<keyword evidence="12" id="KW-1185">Reference proteome</keyword>
<protein>
    <submittedName>
        <fullName evidence="11">ABC transporter ATP-binding protein/permease</fullName>
    </submittedName>
</protein>
<evidence type="ECO:0000259" key="9">
    <source>
        <dbReference type="PROSITE" id="PS50893"/>
    </source>
</evidence>
<feature type="transmembrane region" description="Helical" evidence="8">
    <location>
        <begin position="267"/>
        <end position="291"/>
    </location>
</feature>
<evidence type="ECO:0000256" key="7">
    <source>
        <dbReference type="ARBA" id="ARBA00023136"/>
    </source>
</evidence>
<sequence>MKTLRTFLALASPYWRDRKQWLEWVMLLSVIAMGLMLVQINVLINTWSKTFYDTLAEFDTQGVIALMGEYALYIGAYVLVYVYLDWLRKALELRWRRALTASVIERWFSGQAFYRIGLGAEPDNPDQRIAEDVDLMVKRSIELLVSFIANLAQVGAFLTILWNLSGTQTFDIAGHSFTIEGYLVWIVVVYSVAGTLITHLIGRPLQSLNYERQRHEANFRADLLRKRDNAEQIALYRGEAVESRKLSGLFEAIGDNWHQLMDKQRNLSLFTVSYNRVSLIIPVFAALPLFLAKTITLGGLMQIRNAFNSVHGSLSWFINVYQRLIEWSATVERLGQFVEAIEASRTSEHDAPVGKTLSLQNLHVLLPNGDALLGPLDTQVNSGEWLRIDAASGLGKSTLLRTLHGLWPFYTGRWQLPDGSSLLLPQRPYLASVTLRELLAYPALEMPHDHRLDGVLKQVGLARLGQQLDEQREWSRELSGGEQQRLGIARALLYRPQTLYLDEATSQLDSQSAVALLTLLKRELPESTVIGISHQQEVAKLFDRKLELNRVEAVLA</sequence>
<evidence type="ECO:0000256" key="8">
    <source>
        <dbReference type="SAM" id="Phobius"/>
    </source>
</evidence>
<feature type="transmembrane region" description="Helical" evidence="8">
    <location>
        <begin position="143"/>
        <end position="162"/>
    </location>
</feature>
<dbReference type="InterPro" id="IPR050835">
    <property type="entry name" value="ABC_transporter_sub-D"/>
</dbReference>
<evidence type="ECO:0000256" key="2">
    <source>
        <dbReference type="ARBA" id="ARBA00022448"/>
    </source>
</evidence>
<dbReference type="Proteomes" id="UP001063228">
    <property type="component" value="Chromosome"/>
</dbReference>
<dbReference type="InterPro" id="IPR027417">
    <property type="entry name" value="P-loop_NTPase"/>
</dbReference>